<dbReference type="SMART" id="SM00014">
    <property type="entry name" value="acidPPc"/>
    <property type="match status" value="1"/>
</dbReference>
<keyword evidence="1" id="KW-0472">Membrane</keyword>
<dbReference type="SUPFAM" id="SSF48317">
    <property type="entry name" value="Acid phosphatase/Vanadium-dependent haloperoxidase"/>
    <property type="match status" value="1"/>
</dbReference>
<dbReference type="Gene3D" id="1.20.144.10">
    <property type="entry name" value="Phosphatidic acid phosphatase type 2/haloperoxidase"/>
    <property type="match status" value="1"/>
</dbReference>
<dbReference type="InterPro" id="IPR000326">
    <property type="entry name" value="PAP2/HPO"/>
</dbReference>
<feature type="transmembrane region" description="Helical" evidence="1">
    <location>
        <begin position="20"/>
        <end position="45"/>
    </location>
</feature>
<evidence type="ECO:0000259" key="2">
    <source>
        <dbReference type="SMART" id="SM00014"/>
    </source>
</evidence>
<dbReference type="Proteomes" id="UP000178651">
    <property type="component" value="Unassembled WGS sequence"/>
</dbReference>
<feature type="domain" description="Phosphatidic acid phosphatase type 2/haloperoxidase" evidence="2">
    <location>
        <begin position="58"/>
        <end position="164"/>
    </location>
</feature>
<evidence type="ECO:0000256" key="1">
    <source>
        <dbReference type="SAM" id="Phobius"/>
    </source>
</evidence>
<dbReference type="EMBL" id="MHIU01000020">
    <property type="protein sequence ID" value="OGY57877.1"/>
    <property type="molecule type" value="Genomic_DNA"/>
</dbReference>
<dbReference type="Pfam" id="PF01569">
    <property type="entry name" value="PAP2"/>
    <property type="match status" value="1"/>
</dbReference>
<feature type="transmembrane region" description="Helical" evidence="1">
    <location>
        <begin position="54"/>
        <end position="79"/>
    </location>
</feature>
<organism evidence="3 4">
    <name type="scientific">Candidatus Colwellbacteria bacterium RIFCSPHIGHO2_02_FULL_43_15</name>
    <dbReference type="NCBI Taxonomy" id="1797686"/>
    <lineage>
        <taxon>Bacteria</taxon>
        <taxon>Candidatus Colwelliibacteriota</taxon>
    </lineage>
</organism>
<feature type="transmembrane region" description="Helical" evidence="1">
    <location>
        <begin position="99"/>
        <end position="117"/>
    </location>
</feature>
<reference evidence="3 4" key="1">
    <citation type="journal article" date="2016" name="Nat. Commun.">
        <title>Thousands of microbial genomes shed light on interconnected biogeochemical processes in an aquifer system.</title>
        <authorList>
            <person name="Anantharaman K."/>
            <person name="Brown C.T."/>
            <person name="Hug L.A."/>
            <person name="Sharon I."/>
            <person name="Castelle C.J."/>
            <person name="Probst A.J."/>
            <person name="Thomas B.C."/>
            <person name="Singh A."/>
            <person name="Wilkins M.J."/>
            <person name="Karaoz U."/>
            <person name="Brodie E.L."/>
            <person name="Williams K.H."/>
            <person name="Hubbard S.S."/>
            <person name="Banfield J.F."/>
        </authorList>
    </citation>
    <scope>NUCLEOTIDE SEQUENCE [LARGE SCALE GENOMIC DNA]</scope>
</reference>
<feature type="transmembrane region" description="Helical" evidence="1">
    <location>
        <begin position="126"/>
        <end position="143"/>
    </location>
</feature>
<name>A0A1G1Z2H8_9BACT</name>
<keyword evidence="1" id="KW-1133">Transmembrane helix</keyword>
<protein>
    <recommendedName>
        <fullName evidence="2">Phosphatidic acid phosphatase type 2/haloperoxidase domain-containing protein</fullName>
    </recommendedName>
</protein>
<feature type="transmembrane region" description="Helical" evidence="1">
    <location>
        <begin position="149"/>
        <end position="167"/>
    </location>
</feature>
<sequence>MSLDFSIFNFLHNLAGQYSFLGWLFRFCSDDLIYVLAAVFVLYILSNFKSRRRIYLFSLGILSVVVSRGLIAEFIKYFYNRARPILELGLSSSGEALTSSFPSGHMAVLVPLTLLVWHENKKVGKWFIFGTILVGIGRIATAWHWPTDILAGIAVGAISFYLVRKFLPKA</sequence>
<comment type="caution">
    <text evidence="3">The sequence shown here is derived from an EMBL/GenBank/DDBJ whole genome shotgun (WGS) entry which is preliminary data.</text>
</comment>
<gene>
    <name evidence="3" type="ORF">A3D47_01895</name>
</gene>
<keyword evidence="1" id="KW-0812">Transmembrane</keyword>
<evidence type="ECO:0000313" key="3">
    <source>
        <dbReference type="EMBL" id="OGY57877.1"/>
    </source>
</evidence>
<proteinExistence type="predicted"/>
<evidence type="ECO:0000313" key="4">
    <source>
        <dbReference type="Proteomes" id="UP000178651"/>
    </source>
</evidence>
<dbReference type="InterPro" id="IPR036938">
    <property type="entry name" value="PAP2/HPO_sf"/>
</dbReference>
<accession>A0A1G1Z2H8</accession>
<dbReference type="AlphaFoldDB" id="A0A1G1Z2H8"/>